<gene>
    <name evidence="1" type="ORF">VNO77_27754</name>
</gene>
<dbReference type="AlphaFoldDB" id="A0AAN9KUK6"/>
<evidence type="ECO:0000313" key="1">
    <source>
        <dbReference type="EMBL" id="KAK7324225.1"/>
    </source>
</evidence>
<name>A0AAN9KUK6_CANGL</name>
<dbReference type="Proteomes" id="UP001367508">
    <property type="component" value="Unassembled WGS sequence"/>
</dbReference>
<dbReference type="EMBL" id="JAYMYQ010000006">
    <property type="protein sequence ID" value="KAK7324225.1"/>
    <property type="molecule type" value="Genomic_DNA"/>
</dbReference>
<sequence length="72" mass="7958">MACNLMANLGGSWLDDTSSDLRLAQWWLDWSSVCPEHLTARGLPGSSQLLKENRSAWGSSRALGVADHKQHH</sequence>
<reference evidence="1 2" key="1">
    <citation type="submission" date="2024-01" db="EMBL/GenBank/DDBJ databases">
        <title>The genomes of 5 underutilized Papilionoideae crops provide insights into root nodulation and disease resistanc.</title>
        <authorList>
            <person name="Jiang F."/>
        </authorList>
    </citation>
    <scope>NUCLEOTIDE SEQUENCE [LARGE SCALE GENOMIC DNA]</scope>
    <source>
        <strain evidence="1">LVBAO_FW01</strain>
        <tissue evidence="1">Leaves</tissue>
    </source>
</reference>
<accession>A0AAN9KUK6</accession>
<proteinExistence type="predicted"/>
<evidence type="ECO:0000313" key="2">
    <source>
        <dbReference type="Proteomes" id="UP001367508"/>
    </source>
</evidence>
<comment type="caution">
    <text evidence="1">The sequence shown here is derived from an EMBL/GenBank/DDBJ whole genome shotgun (WGS) entry which is preliminary data.</text>
</comment>
<protein>
    <submittedName>
        <fullName evidence="1">Uncharacterized protein</fullName>
    </submittedName>
</protein>
<organism evidence="1 2">
    <name type="scientific">Canavalia gladiata</name>
    <name type="common">Sword bean</name>
    <name type="synonym">Dolichos gladiatus</name>
    <dbReference type="NCBI Taxonomy" id="3824"/>
    <lineage>
        <taxon>Eukaryota</taxon>
        <taxon>Viridiplantae</taxon>
        <taxon>Streptophyta</taxon>
        <taxon>Embryophyta</taxon>
        <taxon>Tracheophyta</taxon>
        <taxon>Spermatophyta</taxon>
        <taxon>Magnoliopsida</taxon>
        <taxon>eudicotyledons</taxon>
        <taxon>Gunneridae</taxon>
        <taxon>Pentapetalae</taxon>
        <taxon>rosids</taxon>
        <taxon>fabids</taxon>
        <taxon>Fabales</taxon>
        <taxon>Fabaceae</taxon>
        <taxon>Papilionoideae</taxon>
        <taxon>50 kb inversion clade</taxon>
        <taxon>NPAAA clade</taxon>
        <taxon>indigoferoid/millettioid clade</taxon>
        <taxon>Phaseoleae</taxon>
        <taxon>Canavalia</taxon>
    </lineage>
</organism>
<keyword evidence="2" id="KW-1185">Reference proteome</keyword>